<reference evidence="10 11" key="1">
    <citation type="submission" date="2019-03" db="EMBL/GenBank/DDBJ databases">
        <title>Metabolic potential of uncultured bacteria and archaea associated with petroleum seepage in deep-sea sediments.</title>
        <authorList>
            <person name="Dong X."/>
            <person name="Hubert C."/>
        </authorList>
    </citation>
    <scope>NUCLEOTIDE SEQUENCE [LARGE SCALE GENOMIC DNA]</scope>
    <source>
        <strain evidence="10">E29_bin78</strain>
    </source>
</reference>
<feature type="transmembrane region" description="Helical" evidence="9">
    <location>
        <begin position="300"/>
        <end position="317"/>
    </location>
</feature>
<feature type="transmembrane region" description="Helical" evidence="9">
    <location>
        <begin position="102"/>
        <end position="124"/>
    </location>
</feature>
<protein>
    <recommendedName>
        <fullName evidence="8">Autoinducer 2 import system permease protein LsrD</fullName>
    </recommendedName>
</protein>
<dbReference type="GO" id="GO:0005886">
    <property type="term" value="C:plasma membrane"/>
    <property type="evidence" value="ECO:0007669"/>
    <property type="project" value="UniProtKB-SubCell"/>
</dbReference>
<accession>A0A523V1J7</accession>
<dbReference type="InterPro" id="IPR001851">
    <property type="entry name" value="ABC_transp_permease"/>
</dbReference>
<evidence type="ECO:0000256" key="9">
    <source>
        <dbReference type="SAM" id="Phobius"/>
    </source>
</evidence>
<dbReference type="PANTHER" id="PTHR32196">
    <property type="entry name" value="ABC TRANSPORTER PERMEASE PROTEIN YPHD-RELATED-RELATED"/>
    <property type="match status" value="1"/>
</dbReference>
<evidence type="ECO:0000256" key="4">
    <source>
        <dbReference type="ARBA" id="ARBA00022519"/>
    </source>
</evidence>
<evidence type="ECO:0000256" key="6">
    <source>
        <dbReference type="ARBA" id="ARBA00022989"/>
    </source>
</evidence>
<evidence type="ECO:0000256" key="3">
    <source>
        <dbReference type="ARBA" id="ARBA00022475"/>
    </source>
</evidence>
<keyword evidence="6 9" id="KW-1133">Transmembrane helix</keyword>
<evidence type="ECO:0000256" key="8">
    <source>
        <dbReference type="ARBA" id="ARBA00039381"/>
    </source>
</evidence>
<dbReference type="GO" id="GO:0022857">
    <property type="term" value="F:transmembrane transporter activity"/>
    <property type="evidence" value="ECO:0007669"/>
    <property type="project" value="InterPro"/>
</dbReference>
<keyword evidence="3" id="KW-1003">Cell membrane</keyword>
<proteinExistence type="predicted"/>
<evidence type="ECO:0000313" key="10">
    <source>
        <dbReference type="EMBL" id="TET48652.1"/>
    </source>
</evidence>
<dbReference type="CDD" id="cd06579">
    <property type="entry name" value="TM_PBP1_transp_AraH_like"/>
    <property type="match status" value="1"/>
</dbReference>
<dbReference type="Proteomes" id="UP000320679">
    <property type="component" value="Unassembled WGS sequence"/>
</dbReference>
<dbReference type="AlphaFoldDB" id="A0A523V1J7"/>
<gene>
    <name evidence="10" type="ORF">E3J59_00325</name>
</gene>
<name>A0A523V1J7_UNCAE</name>
<keyword evidence="2" id="KW-0813">Transport</keyword>
<feature type="transmembrane region" description="Helical" evidence="9">
    <location>
        <begin position="218"/>
        <end position="240"/>
    </location>
</feature>
<feature type="transmembrane region" description="Helical" evidence="9">
    <location>
        <begin position="78"/>
        <end position="96"/>
    </location>
</feature>
<evidence type="ECO:0000313" key="11">
    <source>
        <dbReference type="Proteomes" id="UP000320679"/>
    </source>
</evidence>
<dbReference type="PANTHER" id="PTHR32196:SF71">
    <property type="entry name" value="AUTOINDUCER 2 IMPORT SYSTEM PERMEASE PROTEIN LSRD"/>
    <property type="match status" value="1"/>
</dbReference>
<feature type="transmembrane region" description="Helical" evidence="9">
    <location>
        <begin position="53"/>
        <end position="71"/>
    </location>
</feature>
<evidence type="ECO:0000256" key="1">
    <source>
        <dbReference type="ARBA" id="ARBA00004651"/>
    </source>
</evidence>
<feature type="transmembrane region" description="Helical" evidence="9">
    <location>
        <begin position="169"/>
        <end position="190"/>
    </location>
</feature>
<organism evidence="10 11">
    <name type="scientific">Aerophobetes bacterium</name>
    <dbReference type="NCBI Taxonomy" id="2030807"/>
    <lineage>
        <taxon>Bacteria</taxon>
        <taxon>Candidatus Aerophobota</taxon>
    </lineage>
</organism>
<evidence type="ECO:0000256" key="7">
    <source>
        <dbReference type="ARBA" id="ARBA00023136"/>
    </source>
</evidence>
<comment type="subcellular location">
    <subcellularLocation>
        <location evidence="1">Cell membrane</location>
        <topology evidence="1">Multi-pass membrane protein</topology>
    </subcellularLocation>
</comment>
<sequence>MAQLREKKFSSNKLIRTRRGREIIAIYSLLTALIIISSLISPDFRTPRNAVNILRQAVLLGIVSTGQTLVILTRGLDLSVGSTISLGACLTSGIMLGRGELILPVFLLVLLIGTVIGAGNGLIVTRLKVPPFIATLGMMSIVQGSLLLYTKRAIGWVPTSFLFFADGQIGFVPFPVLFYALLFLAFFIFLKKTTFGRYIYATGGNEEIARLSGIQTRFVVLITYSLSGFLAALAGLFLASRLAMGDPLGGEGYELNSIAAVLVGGTSLAGGRGGLGGTLAGVLIMTVVGNILNLMNVPGFWQWIVKGLIIIGAVSVYRKID</sequence>
<dbReference type="EMBL" id="SOJK01000010">
    <property type="protein sequence ID" value="TET48652.1"/>
    <property type="molecule type" value="Genomic_DNA"/>
</dbReference>
<keyword evidence="5 9" id="KW-0812">Transmembrane</keyword>
<evidence type="ECO:0000256" key="2">
    <source>
        <dbReference type="ARBA" id="ARBA00022448"/>
    </source>
</evidence>
<keyword evidence="7 9" id="KW-0472">Membrane</keyword>
<feature type="transmembrane region" description="Helical" evidence="9">
    <location>
        <begin position="21"/>
        <end position="41"/>
    </location>
</feature>
<keyword evidence="4" id="KW-0997">Cell inner membrane</keyword>
<feature type="transmembrane region" description="Helical" evidence="9">
    <location>
        <begin position="277"/>
        <end position="294"/>
    </location>
</feature>
<evidence type="ECO:0000256" key="5">
    <source>
        <dbReference type="ARBA" id="ARBA00022692"/>
    </source>
</evidence>
<feature type="transmembrane region" description="Helical" evidence="9">
    <location>
        <begin position="131"/>
        <end position="149"/>
    </location>
</feature>
<comment type="caution">
    <text evidence="10">The sequence shown here is derived from an EMBL/GenBank/DDBJ whole genome shotgun (WGS) entry which is preliminary data.</text>
</comment>
<dbReference type="Pfam" id="PF02653">
    <property type="entry name" value="BPD_transp_2"/>
    <property type="match status" value="1"/>
</dbReference>